<name>A0A6J4HQV3_9PROT</name>
<feature type="region of interest" description="Disordered" evidence="1">
    <location>
        <begin position="1"/>
        <end position="135"/>
    </location>
</feature>
<feature type="compositionally biased region" description="Basic and acidic residues" evidence="1">
    <location>
        <begin position="38"/>
        <end position="69"/>
    </location>
</feature>
<sequence length="135" mass="14399">GKEDLRQSPGARPPALDGVLRGAGLRVQQAVHRRHRGLHGDLGRHLRDAAHPREVPGVHPQGDRRRDGGHGGAHLPLGRQQGGGGPARGRRAGRRRDRSARADGLRLHVRPKLPGPGRPHLGSHLDGPEPRAGGL</sequence>
<feature type="compositionally biased region" description="Basic residues" evidence="1">
    <location>
        <begin position="88"/>
        <end position="98"/>
    </location>
</feature>
<protein>
    <submittedName>
        <fullName evidence="2">Glyoxalase family protein</fullName>
    </submittedName>
</protein>
<evidence type="ECO:0000256" key="1">
    <source>
        <dbReference type="SAM" id="MobiDB-lite"/>
    </source>
</evidence>
<gene>
    <name evidence="2" type="ORF">AVDCRST_MAG04-1150</name>
</gene>
<organism evidence="2">
    <name type="scientific">uncultured Acetobacteraceae bacterium</name>
    <dbReference type="NCBI Taxonomy" id="169975"/>
    <lineage>
        <taxon>Bacteria</taxon>
        <taxon>Pseudomonadati</taxon>
        <taxon>Pseudomonadota</taxon>
        <taxon>Alphaproteobacteria</taxon>
        <taxon>Acetobacterales</taxon>
        <taxon>Acetobacteraceae</taxon>
        <taxon>environmental samples</taxon>
    </lineage>
</organism>
<feature type="non-terminal residue" evidence="2">
    <location>
        <position position="135"/>
    </location>
</feature>
<proteinExistence type="predicted"/>
<feature type="non-terminal residue" evidence="2">
    <location>
        <position position="1"/>
    </location>
</feature>
<dbReference type="AlphaFoldDB" id="A0A6J4HQV3"/>
<accession>A0A6J4HQV3</accession>
<evidence type="ECO:0000313" key="2">
    <source>
        <dbReference type="EMBL" id="CAA9231563.1"/>
    </source>
</evidence>
<reference evidence="2" key="1">
    <citation type="submission" date="2020-02" db="EMBL/GenBank/DDBJ databases">
        <authorList>
            <person name="Meier V. D."/>
        </authorList>
    </citation>
    <scope>NUCLEOTIDE SEQUENCE</scope>
    <source>
        <strain evidence="2">AVDCRST_MAG04</strain>
    </source>
</reference>
<dbReference type="EMBL" id="CADCTL010000083">
    <property type="protein sequence ID" value="CAA9231563.1"/>
    <property type="molecule type" value="Genomic_DNA"/>
</dbReference>